<sequence length="58" mass="6646">MEESRACSSRIKRVKIIVLCSFRIPQREWEVHDCVYGSGVEKENGEMIPSVGCGRFNK</sequence>
<evidence type="ECO:0000313" key="1">
    <source>
        <dbReference type="EMBL" id="OMO87779.1"/>
    </source>
</evidence>
<name>A0A1R3IYW1_9ROSI</name>
<protein>
    <submittedName>
        <fullName evidence="1">Uncharacterized protein</fullName>
    </submittedName>
</protein>
<dbReference type="EMBL" id="AWUE01017250">
    <property type="protein sequence ID" value="OMO87779.1"/>
    <property type="molecule type" value="Genomic_DNA"/>
</dbReference>
<keyword evidence="2" id="KW-1185">Reference proteome</keyword>
<comment type="caution">
    <text evidence="1">The sequence shown here is derived from an EMBL/GenBank/DDBJ whole genome shotgun (WGS) entry which is preliminary data.</text>
</comment>
<dbReference type="Proteomes" id="UP000187203">
    <property type="component" value="Unassembled WGS sequence"/>
</dbReference>
<evidence type="ECO:0000313" key="2">
    <source>
        <dbReference type="Proteomes" id="UP000187203"/>
    </source>
</evidence>
<accession>A0A1R3IYW1</accession>
<proteinExistence type="predicted"/>
<dbReference type="AlphaFoldDB" id="A0A1R3IYW1"/>
<gene>
    <name evidence="1" type="ORF">COLO4_20574</name>
</gene>
<reference evidence="2" key="1">
    <citation type="submission" date="2013-09" db="EMBL/GenBank/DDBJ databases">
        <title>Corchorus olitorius genome sequencing.</title>
        <authorList>
            <person name="Alam M."/>
            <person name="Haque M.S."/>
            <person name="Islam M.S."/>
            <person name="Emdad E.M."/>
            <person name="Islam M.M."/>
            <person name="Ahmed B."/>
            <person name="Halim A."/>
            <person name="Hossen Q.M.M."/>
            <person name="Hossain M.Z."/>
            <person name="Ahmed R."/>
            <person name="Khan M.M."/>
            <person name="Islam R."/>
            <person name="Rashid M.M."/>
            <person name="Khan S.A."/>
            <person name="Rahman M.S."/>
            <person name="Alam M."/>
            <person name="Yahiya A.S."/>
            <person name="Khan M.S."/>
            <person name="Azam M.S."/>
            <person name="Haque T."/>
            <person name="Lashkar M.Z.H."/>
            <person name="Akhand A.I."/>
            <person name="Morshed G."/>
            <person name="Roy S."/>
            <person name="Uddin K.S."/>
            <person name="Rabeya T."/>
            <person name="Hossain A.S."/>
            <person name="Chowdhury A."/>
            <person name="Snigdha A.R."/>
            <person name="Mortoza M.S."/>
            <person name="Matin S.A."/>
            <person name="Hoque S.M.E."/>
            <person name="Islam M.K."/>
            <person name="Roy D.K."/>
            <person name="Haider R."/>
            <person name="Moosa M.M."/>
            <person name="Elias S.M."/>
            <person name="Hasan A.M."/>
            <person name="Jahan S."/>
            <person name="Shafiuddin M."/>
            <person name="Mahmood N."/>
            <person name="Shommy N.S."/>
        </authorList>
    </citation>
    <scope>NUCLEOTIDE SEQUENCE [LARGE SCALE GENOMIC DNA]</scope>
    <source>
        <strain evidence="2">cv. O-4</strain>
    </source>
</reference>
<organism evidence="1 2">
    <name type="scientific">Corchorus olitorius</name>
    <dbReference type="NCBI Taxonomy" id="93759"/>
    <lineage>
        <taxon>Eukaryota</taxon>
        <taxon>Viridiplantae</taxon>
        <taxon>Streptophyta</taxon>
        <taxon>Embryophyta</taxon>
        <taxon>Tracheophyta</taxon>
        <taxon>Spermatophyta</taxon>
        <taxon>Magnoliopsida</taxon>
        <taxon>eudicotyledons</taxon>
        <taxon>Gunneridae</taxon>
        <taxon>Pentapetalae</taxon>
        <taxon>rosids</taxon>
        <taxon>malvids</taxon>
        <taxon>Malvales</taxon>
        <taxon>Malvaceae</taxon>
        <taxon>Grewioideae</taxon>
        <taxon>Apeibeae</taxon>
        <taxon>Corchorus</taxon>
    </lineage>
</organism>